<reference evidence="2" key="1">
    <citation type="journal article" date="2017" name="Nat. Ecol. Evol.">
        <title>Genome expansion and lineage-specific genetic innovations in the forest pathogenic fungi Armillaria.</title>
        <authorList>
            <person name="Sipos G."/>
            <person name="Prasanna A.N."/>
            <person name="Walter M.C."/>
            <person name="O'Connor E."/>
            <person name="Balint B."/>
            <person name="Krizsan K."/>
            <person name="Kiss B."/>
            <person name="Hess J."/>
            <person name="Varga T."/>
            <person name="Slot J."/>
            <person name="Riley R."/>
            <person name="Boka B."/>
            <person name="Rigling D."/>
            <person name="Barry K."/>
            <person name="Lee J."/>
            <person name="Mihaltcheva S."/>
            <person name="LaButti K."/>
            <person name="Lipzen A."/>
            <person name="Waldron R."/>
            <person name="Moloney N.M."/>
            <person name="Sperisen C."/>
            <person name="Kredics L."/>
            <person name="Vagvoelgyi C."/>
            <person name="Patrignani A."/>
            <person name="Fitzpatrick D."/>
            <person name="Nagy I."/>
            <person name="Doyle S."/>
            <person name="Anderson J.B."/>
            <person name="Grigoriev I.V."/>
            <person name="Gueldener U."/>
            <person name="Muensterkoetter M."/>
            <person name="Nagy L.G."/>
        </authorList>
    </citation>
    <scope>NUCLEOTIDE SEQUENCE [LARGE SCALE GENOMIC DNA]</scope>
    <source>
        <strain evidence="2">28-4</strain>
    </source>
</reference>
<gene>
    <name evidence="1" type="ORF">ARMSODRAFT_980419</name>
</gene>
<accession>A0A2H3BDV4</accession>
<dbReference type="EMBL" id="KZ293463">
    <property type="protein sequence ID" value="PBK62777.1"/>
    <property type="molecule type" value="Genomic_DNA"/>
</dbReference>
<name>A0A2H3BDV4_9AGAR</name>
<dbReference type="Proteomes" id="UP000218334">
    <property type="component" value="Unassembled WGS sequence"/>
</dbReference>
<protein>
    <submittedName>
        <fullName evidence="1">Uncharacterized protein</fullName>
    </submittedName>
</protein>
<organism evidence="1 2">
    <name type="scientific">Armillaria solidipes</name>
    <dbReference type="NCBI Taxonomy" id="1076256"/>
    <lineage>
        <taxon>Eukaryota</taxon>
        <taxon>Fungi</taxon>
        <taxon>Dikarya</taxon>
        <taxon>Basidiomycota</taxon>
        <taxon>Agaricomycotina</taxon>
        <taxon>Agaricomycetes</taxon>
        <taxon>Agaricomycetidae</taxon>
        <taxon>Agaricales</taxon>
        <taxon>Marasmiineae</taxon>
        <taxon>Physalacriaceae</taxon>
        <taxon>Armillaria</taxon>
    </lineage>
</organism>
<sequence length="164" mass="18419">MPAELTDSKMKRRTRRKGTEDFYKFYSALAQEVKDKRSREECQGYVSLCPNGSLSMSQGSHFLLAATEHLHRKVVCLTGQMQVQFSDIPHPLLHDGFAESEGLPCTDVPLNVSEMASMTEVPDMYGTLAVSDHGISRIFGLPGGLKLCRPFYPLFMYITRKRGP</sequence>
<dbReference type="AlphaFoldDB" id="A0A2H3BDV4"/>
<keyword evidence="2" id="KW-1185">Reference proteome</keyword>
<proteinExistence type="predicted"/>
<evidence type="ECO:0000313" key="1">
    <source>
        <dbReference type="EMBL" id="PBK62777.1"/>
    </source>
</evidence>
<evidence type="ECO:0000313" key="2">
    <source>
        <dbReference type="Proteomes" id="UP000218334"/>
    </source>
</evidence>
<dbReference type="STRING" id="1076256.A0A2H3BDV4"/>